<organism evidence="1 2">
    <name type="scientific">Canavalia gladiata</name>
    <name type="common">Sword bean</name>
    <name type="synonym">Dolichos gladiatus</name>
    <dbReference type="NCBI Taxonomy" id="3824"/>
    <lineage>
        <taxon>Eukaryota</taxon>
        <taxon>Viridiplantae</taxon>
        <taxon>Streptophyta</taxon>
        <taxon>Embryophyta</taxon>
        <taxon>Tracheophyta</taxon>
        <taxon>Spermatophyta</taxon>
        <taxon>Magnoliopsida</taxon>
        <taxon>eudicotyledons</taxon>
        <taxon>Gunneridae</taxon>
        <taxon>Pentapetalae</taxon>
        <taxon>rosids</taxon>
        <taxon>fabids</taxon>
        <taxon>Fabales</taxon>
        <taxon>Fabaceae</taxon>
        <taxon>Papilionoideae</taxon>
        <taxon>50 kb inversion clade</taxon>
        <taxon>NPAAA clade</taxon>
        <taxon>indigoferoid/millettioid clade</taxon>
        <taxon>Phaseoleae</taxon>
        <taxon>Canavalia</taxon>
    </lineage>
</organism>
<sequence>MVLVDLILGNSSDHGYRQNPRPNKALPILLDTSPKLLLSQVTKGVRSNPIPIWFLLGLQFRISDPFMHIVEGASEVFRGLRNLRASLLEFRIISLGSDQLTKKTFQIRHNPESSPTLKTPPQKVKVNSSFPKSVLLFSTILDFHSTLTYSKLIEVGGFCQSSALSSQCEIDNDLGLGTIIWPESPSDSYREMEQLDSDSGLIASQLHFPYYCSESEFQLLHDQNWFWARVIREDFEVSSSQNSYETTELCYAYRTMLGRILMLFGQGNASCHLPMPKANILSFLNQ</sequence>
<keyword evidence="2" id="KW-1185">Reference proteome</keyword>
<accession>A0AAN9R793</accession>
<evidence type="ECO:0000313" key="2">
    <source>
        <dbReference type="Proteomes" id="UP001367508"/>
    </source>
</evidence>
<evidence type="ECO:0000313" key="1">
    <source>
        <dbReference type="EMBL" id="KAK7361806.1"/>
    </source>
</evidence>
<proteinExistence type="predicted"/>
<dbReference type="EMBL" id="JAYMYQ010000001">
    <property type="protein sequence ID" value="KAK7361806.1"/>
    <property type="molecule type" value="Genomic_DNA"/>
</dbReference>
<name>A0AAN9R793_CANGL</name>
<dbReference type="Proteomes" id="UP001367508">
    <property type="component" value="Unassembled WGS sequence"/>
</dbReference>
<comment type="caution">
    <text evidence="1">The sequence shown here is derived from an EMBL/GenBank/DDBJ whole genome shotgun (WGS) entry which is preliminary data.</text>
</comment>
<dbReference type="AlphaFoldDB" id="A0AAN9R793"/>
<gene>
    <name evidence="1" type="ORF">VNO77_03890</name>
</gene>
<protein>
    <submittedName>
        <fullName evidence="1">Uncharacterized protein</fullName>
    </submittedName>
</protein>
<reference evidence="1 2" key="1">
    <citation type="submission" date="2024-01" db="EMBL/GenBank/DDBJ databases">
        <title>The genomes of 5 underutilized Papilionoideae crops provide insights into root nodulation and disease resistanc.</title>
        <authorList>
            <person name="Jiang F."/>
        </authorList>
    </citation>
    <scope>NUCLEOTIDE SEQUENCE [LARGE SCALE GENOMIC DNA]</scope>
    <source>
        <strain evidence="1">LVBAO_FW01</strain>
        <tissue evidence="1">Leaves</tissue>
    </source>
</reference>